<name>A0A931BSM0_9HYPH</name>
<comment type="caution">
    <text evidence="14">The sequence shown here is derived from an EMBL/GenBank/DDBJ whole genome shotgun (WGS) entry which is preliminary data.</text>
</comment>
<keyword evidence="10" id="KW-0418">Kinase</keyword>
<comment type="catalytic activity">
    <reaction evidence="1">
        <text>ATP + protein L-histidine = ADP + protein N-phospho-L-histidine.</text>
        <dbReference type="EC" id="2.7.13.3"/>
    </reaction>
</comment>
<evidence type="ECO:0000256" key="1">
    <source>
        <dbReference type="ARBA" id="ARBA00000085"/>
    </source>
</evidence>
<organism evidence="14 15">
    <name type="scientific">Microvirga alba</name>
    <dbReference type="NCBI Taxonomy" id="2791025"/>
    <lineage>
        <taxon>Bacteria</taxon>
        <taxon>Pseudomonadati</taxon>
        <taxon>Pseudomonadota</taxon>
        <taxon>Alphaproteobacteria</taxon>
        <taxon>Hyphomicrobiales</taxon>
        <taxon>Methylobacteriaceae</taxon>
        <taxon>Microvirga</taxon>
    </lineage>
</organism>
<dbReference type="PANTHER" id="PTHR41523:SF7">
    <property type="entry name" value="HISTIDINE KINASE"/>
    <property type="match status" value="1"/>
</dbReference>
<evidence type="ECO:0000313" key="15">
    <source>
        <dbReference type="Proteomes" id="UP000599312"/>
    </source>
</evidence>
<dbReference type="SUPFAM" id="SSF55785">
    <property type="entry name" value="PYP-like sensor domain (PAS domain)"/>
    <property type="match status" value="1"/>
</dbReference>
<dbReference type="NCBIfam" id="TIGR00229">
    <property type="entry name" value="sensory_box"/>
    <property type="match status" value="1"/>
</dbReference>
<keyword evidence="6" id="KW-0288">FMN</keyword>
<evidence type="ECO:0000313" key="14">
    <source>
        <dbReference type="EMBL" id="MBF9232097.1"/>
    </source>
</evidence>
<dbReference type="PROSITE" id="PS50113">
    <property type="entry name" value="PAC"/>
    <property type="match status" value="1"/>
</dbReference>
<sequence>METAPAAKDTAKDNEALRGEIERLAELFRQAPGFIAVMRGPDLVFEIVNAAFEQVVGYRDLIGRPVREAMSEIEGQGFFELLDEVYQTGQPFVGRQMPMRLQKQREGPIEEAYFDFVYQPIRDRNGKVTGIFLEGSDVTDRVWAEEYQQLLINELNHRVKNTLATVQSIVSQTLRHATSQVEARNAIEQRLAALSRTHDMLIRENWKGAEIRELVAQTLEPFQSAAHKRFNVAGPELKLSSRMALDLSLALHELATNAVKYGALSNDAGRIEVVWSVDGSTDPPRLRLRWTEEGGPPAHPPNRKGFGSRLLERSLARDLEGEVAIEFRPRGVVCTIETPIIA</sequence>
<dbReference type="CDD" id="cd00130">
    <property type="entry name" value="PAS"/>
    <property type="match status" value="1"/>
</dbReference>
<dbReference type="Gene3D" id="3.30.450.20">
    <property type="entry name" value="PAS domain"/>
    <property type="match status" value="1"/>
</dbReference>
<dbReference type="SUPFAM" id="SSF55874">
    <property type="entry name" value="ATPase domain of HSP90 chaperone/DNA topoisomerase II/histidine kinase"/>
    <property type="match status" value="1"/>
</dbReference>
<evidence type="ECO:0000256" key="10">
    <source>
        <dbReference type="ARBA" id="ARBA00022777"/>
    </source>
</evidence>
<dbReference type="GO" id="GO:0005524">
    <property type="term" value="F:ATP binding"/>
    <property type="evidence" value="ECO:0007669"/>
    <property type="project" value="UniProtKB-KW"/>
</dbReference>
<dbReference type="InterPro" id="IPR000700">
    <property type="entry name" value="PAS-assoc_C"/>
</dbReference>
<dbReference type="Gene3D" id="3.30.565.10">
    <property type="entry name" value="Histidine kinase-like ATPase, C-terminal domain"/>
    <property type="match status" value="1"/>
</dbReference>
<evidence type="ECO:0000256" key="6">
    <source>
        <dbReference type="ARBA" id="ARBA00022643"/>
    </source>
</evidence>
<dbReference type="EC" id="2.7.13.3" evidence="2"/>
<keyword evidence="5" id="KW-0285">Flavoprotein</keyword>
<reference evidence="14" key="1">
    <citation type="submission" date="2020-11" db="EMBL/GenBank/DDBJ databases">
        <authorList>
            <person name="Kim M.K."/>
        </authorList>
    </citation>
    <scope>NUCLEOTIDE SEQUENCE</scope>
    <source>
        <strain evidence="14">BT350</strain>
    </source>
</reference>
<evidence type="ECO:0000256" key="11">
    <source>
        <dbReference type="ARBA" id="ARBA00022840"/>
    </source>
</evidence>
<dbReference type="Pfam" id="PF07536">
    <property type="entry name" value="HWE_HK"/>
    <property type="match status" value="1"/>
</dbReference>
<feature type="domain" description="PAC" evidence="13">
    <location>
        <begin position="95"/>
        <end position="150"/>
    </location>
</feature>
<dbReference type="Proteomes" id="UP000599312">
    <property type="component" value="Unassembled WGS sequence"/>
</dbReference>
<evidence type="ECO:0000256" key="5">
    <source>
        <dbReference type="ARBA" id="ARBA00022630"/>
    </source>
</evidence>
<accession>A0A931BSM0</accession>
<dbReference type="PANTHER" id="PTHR41523">
    <property type="entry name" value="TWO-COMPONENT SYSTEM SENSOR PROTEIN"/>
    <property type="match status" value="1"/>
</dbReference>
<dbReference type="RefSeq" id="WP_196270076.1">
    <property type="nucleotide sequence ID" value="NZ_JADQDO010000001.1"/>
</dbReference>
<evidence type="ECO:0000256" key="8">
    <source>
        <dbReference type="ARBA" id="ARBA00022737"/>
    </source>
</evidence>
<proteinExistence type="predicted"/>
<protein>
    <recommendedName>
        <fullName evidence="3">Blue-light-activated histidine kinase</fullName>
        <ecNumber evidence="2">2.7.13.3</ecNumber>
    </recommendedName>
</protein>
<dbReference type="InterPro" id="IPR036890">
    <property type="entry name" value="HATPase_C_sf"/>
</dbReference>
<keyword evidence="15" id="KW-1185">Reference proteome</keyword>
<keyword evidence="7" id="KW-0808">Transferase</keyword>
<dbReference type="GO" id="GO:0004673">
    <property type="term" value="F:protein histidine kinase activity"/>
    <property type="evidence" value="ECO:0007669"/>
    <property type="project" value="UniProtKB-EC"/>
</dbReference>
<evidence type="ECO:0000256" key="3">
    <source>
        <dbReference type="ARBA" id="ARBA00021740"/>
    </source>
</evidence>
<evidence type="ECO:0000256" key="12">
    <source>
        <dbReference type="ARBA" id="ARBA00023026"/>
    </source>
</evidence>
<evidence type="ECO:0000256" key="2">
    <source>
        <dbReference type="ARBA" id="ARBA00012438"/>
    </source>
</evidence>
<dbReference type="InterPro" id="IPR011102">
    <property type="entry name" value="Sig_transdc_His_kinase_HWE"/>
</dbReference>
<dbReference type="SMART" id="SM00911">
    <property type="entry name" value="HWE_HK"/>
    <property type="match status" value="1"/>
</dbReference>
<dbReference type="EMBL" id="JADQDO010000001">
    <property type="protein sequence ID" value="MBF9232097.1"/>
    <property type="molecule type" value="Genomic_DNA"/>
</dbReference>
<evidence type="ECO:0000256" key="4">
    <source>
        <dbReference type="ARBA" id="ARBA00022553"/>
    </source>
</evidence>
<keyword evidence="12" id="KW-0843">Virulence</keyword>
<evidence type="ECO:0000259" key="13">
    <source>
        <dbReference type="PROSITE" id="PS50113"/>
    </source>
</evidence>
<keyword evidence="4" id="KW-0597">Phosphoprotein</keyword>
<evidence type="ECO:0000256" key="7">
    <source>
        <dbReference type="ARBA" id="ARBA00022679"/>
    </source>
</evidence>
<dbReference type="InterPro" id="IPR000014">
    <property type="entry name" value="PAS"/>
</dbReference>
<evidence type="ECO:0000256" key="9">
    <source>
        <dbReference type="ARBA" id="ARBA00022741"/>
    </source>
</evidence>
<keyword evidence="11" id="KW-0067">ATP-binding</keyword>
<keyword evidence="8" id="KW-0677">Repeat</keyword>
<gene>
    <name evidence="14" type="ORF">I2H38_01755</name>
</gene>
<dbReference type="InterPro" id="IPR013656">
    <property type="entry name" value="PAS_4"/>
</dbReference>
<dbReference type="Pfam" id="PF08448">
    <property type="entry name" value="PAS_4"/>
    <property type="match status" value="1"/>
</dbReference>
<dbReference type="AlphaFoldDB" id="A0A931BSM0"/>
<keyword evidence="9" id="KW-0547">Nucleotide-binding</keyword>
<dbReference type="InterPro" id="IPR035965">
    <property type="entry name" value="PAS-like_dom_sf"/>
</dbReference>